<dbReference type="PANTHER" id="PTHR43863">
    <property type="entry name" value="HYDROLASE, PUTATIVE (AFU_ORTHOLOGUE AFUA_1G03140)-RELATED"/>
    <property type="match status" value="1"/>
</dbReference>
<dbReference type="InterPro" id="IPR017853">
    <property type="entry name" value="GH"/>
</dbReference>
<evidence type="ECO:0000259" key="6">
    <source>
        <dbReference type="Pfam" id="PF17137"/>
    </source>
</evidence>
<organism evidence="8 9">
    <name type="scientific">Bacteroides intestinalis</name>
    <dbReference type="NCBI Taxonomy" id="329854"/>
    <lineage>
        <taxon>Bacteria</taxon>
        <taxon>Pseudomonadati</taxon>
        <taxon>Bacteroidota</taxon>
        <taxon>Bacteroidia</taxon>
        <taxon>Bacteroidales</taxon>
        <taxon>Bacteroidaceae</taxon>
        <taxon>Bacteroides</taxon>
    </lineage>
</organism>
<feature type="signal peptide" evidence="3">
    <location>
        <begin position="1"/>
        <end position="20"/>
    </location>
</feature>
<dbReference type="InterPro" id="IPR013780">
    <property type="entry name" value="Glyco_hydro_b"/>
</dbReference>
<keyword evidence="2" id="KW-0378">Hydrolase</keyword>
<dbReference type="InterPro" id="IPR000322">
    <property type="entry name" value="Glyco_hydro_31_TIM"/>
</dbReference>
<dbReference type="Gene3D" id="2.60.40.1180">
    <property type="entry name" value="Golgi alpha-mannosidase II"/>
    <property type="match status" value="2"/>
</dbReference>
<protein>
    <submittedName>
        <fullName evidence="8">DUF5110 domain-containing protein</fullName>
    </submittedName>
</protein>
<dbReference type="Pfam" id="PF21365">
    <property type="entry name" value="Glyco_hydro_31_3rd"/>
    <property type="match status" value="1"/>
</dbReference>
<gene>
    <name evidence="8" type="ORF">DWZ95_14585</name>
</gene>
<dbReference type="RefSeq" id="WP_118423290.1">
    <property type="nucleotide sequence ID" value="NZ_QRPE01000018.1"/>
</dbReference>
<evidence type="ECO:0000313" key="8">
    <source>
        <dbReference type="EMBL" id="RHL91295.1"/>
    </source>
</evidence>
<evidence type="ECO:0000259" key="7">
    <source>
        <dbReference type="Pfam" id="PF21365"/>
    </source>
</evidence>
<dbReference type="Pfam" id="PF17137">
    <property type="entry name" value="DUF5110"/>
    <property type="match status" value="1"/>
</dbReference>
<dbReference type="Gene3D" id="2.60.40.1760">
    <property type="entry name" value="glycosyl hydrolase (family 31)"/>
    <property type="match status" value="1"/>
</dbReference>
<feature type="domain" description="DUF5110" evidence="6">
    <location>
        <begin position="692"/>
        <end position="760"/>
    </location>
</feature>
<dbReference type="InterPro" id="IPR048395">
    <property type="entry name" value="Glyco_hydro_31_C"/>
</dbReference>
<dbReference type="EMBL" id="QRPE01000018">
    <property type="protein sequence ID" value="RHL91295.1"/>
    <property type="molecule type" value="Genomic_DNA"/>
</dbReference>
<dbReference type="GO" id="GO:0005975">
    <property type="term" value="P:carbohydrate metabolic process"/>
    <property type="evidence" value="ECO:0007669"/>
    <property type="project" value="InterPro"/>
</dbReference>
<feature type="domain" description="Glycosyl hydrolase family 31 C-terminal" evidence="7">
    <location>
        <begin position="591"/>
        <end position="675"/>
    </location>
</feature>
<evidence type="ECO:0000259" key="4">
    <source>
        <dbReference type="Pfam" id="PF01055"/>
    </source>
</evidence>
<dbReference type="Proteomes" id="UP000285013">
    <property type="component" value="Unassembled WGS sequence"/>
</dbReference>
<dbReference type="GO" id="GO:0004553">
    <property type="term" value="F:hydrolase activity, hydrolyzing O-glycosyl compounds"/>
    <property type="evidence" value="ECO:0007669"/>
    <property type="project" value="InterPro"/>
</dbReference>
<dbReference type="CDD" id="cd14752">
    <property type="entry name" value="GH31_N"/>
    <property type="match status" value="1"/>
</dbReference>
<comment type="caution">
    <text evidence="8">The sequence shown here is derived from an EMBL/GenBank/DDBJ whole genome shotgun (WGS) entry which is preliminary data.</text>
</comment>
<dbReference type="Pfam" id="PF01055">
    <property type="entry name" value="Glyco_hydro_31_2nd"/>
    <property type="match status" value="1"/>
</dbReference>
<dbReference type="InterPro" id="IPR051816">
    <property type="entry name" value="Glycosyl_Hydrolase_31"/>
</dbReference>
<feature type="chain" id="PRO_5019442346" evidence="3">
    <location>
        <begin position="21"/>
        <end position="787"/>
    </location>
</feature>
<dbReference type="SUPFAM" id="SSF74650">
    <property type="entry name" value="Galactose mutarotase-like"/>
    <property type="match status" value="1"/>
</dbReference>
<reference evidence="8 9" key="1">
    <citation type="submission" date="2018-08" db="EMBL/GenBank/DDBJ databases">
        <title>A genome reference for cultivated species of the human gut microbiota.</title>
        <authorList>
            <person name="Zou Y."/>
            <person name="Xue W."/>
            <person name="Luo G."/>
        </authorList>
    </citation>
    <scope>NUCLEOTIDE SEQUENCE [LARGE SCALE GENOMIC DNA]</scope>
    <source>
        <strain evidence="8 9">AF36-16BH</strain>
    </source>
</reference>
<keyword evidence="3" id="KW-0732">Signal</keyword>
<proteinExistence type="inferred from homology"/>
<feature type="domain" description="Glycoside hydrolase family 31 TIM barrel" evidence="4">
    <location>
        <begin position="240"/>
        <end position="580"/>
    </location>
</feature>
<feature type="domain" description="Glycoside hydrolase family 31 N-terminal" evidence="5">
    <location>
        <begin position="39"/>
        <end position="199"/>
    </location>
</feature>
<sequence>MKKQLLIIVVLLCSFLSSQAQSYQKTSQGAAAITQGMNVKVEFYSPSIVRIYKTPKDKPYVRESQVVVKTPEQVSVQYTNKGGNVLMKSAELQVEFNPLTGGVYFYDTHGKLLLKDKDYGTSFAHKDDAGTPAFQVRNAFLLEADEPIYGIGQVWDGKLNRRNSVHQMRNENTLTYSPYFMSPTKGYGVYWDNYSISEFADAPQELSFSSLGHCADYYFMFGKTPDGVIAEVRELTGKAPMLPLWAYGFFQSKDRYHTQDENLGILRKHRELGVPIDVVIQDWQYWPQYNKTDSAWNAQAFDAQRFPNPKKWVEDIHKLNGKLLIVSWPGFGPKTPQHQEFKERKMLIDFTTWPLNSGTRPYDAYNPEARDIYWKHMNRGLFSYIGNDGWWLDSTEPDHLISSVWHNKDNDFNLPTHLGSYRSVKNLYSFVHNKGIAESQKALTRDKRVVILTRSGFIGQQRFGSNTWSGDVHSTWEMLGKQIPAALNFTMMGIPNWNSDIGGYTGHGYRAVGVEGAKDPRFQELFVRWTQLGAFSPMMRAHGKRIPREIWNFGERGTWCFGAIEKMIKLRYRLLPYIYSTSWDVSKYDGTFMRALVMDFPDDKKTYELGGQYLFGRSILVAPVTEPSVTEWPVYLPQGADWWDFWTNEKKTGGQTVARTVSKDILPLYIKAGSIFPFGPDVQYSTEKNWDNLEIRIYPGADGTFTLYEDELDNYNYENGVYSTIIFSWDDATRCLTISDREGEFPDMLKNRKFRIVLVKPGSTTGDAPMKGGKTVRYSGKKTVVKL</sequence>
<dbReference type="GO" id="GO:0030246">
    <property type="term" value="F:carbohydrate binding"/>
    <property type="evidence" value="ECO:0007669"/>
    <property type="project" value="InterPro"/>
</dbReference>
<accession>A0A415N6W9</accession>
<dbReference type="SUPFAM" id="SSF51445">
    <property type="entry name" value="(Trans)glycosidases"/>
    <property type="match status" value="1"/>
</dbReference>
<evidence type="ECO:0000259" key="5">
    <source>
        <dbReference type="Pfam" id="PF13802"/>
    </source>
</evidence>
<comment type="similarity">
    <text evidence="1 2">Belongs to the glycosyl hydrolase 31 family.</text>
</comment>
<dbReference type="InterPro" id="IPR011013">
    <property type="entry name" value="Gal_mutarotase_sf_dom"/>
</dbReference>
<evidence type="ECO:0000256" key="1">
    <source>
        <dbReference type="ARBA" id="ARBA00007806"/>
    </source>
</evidence>
<evidence type="ECO:0000313" key="9">
    <source>
        <dbReference type="Proteomes" id="UP000285013"/>
    </source>
</evidence>
<dbReference type="CDD" id="cd06591">
    <property type="entry name" value="GH31_xylosidase_XylS"/>
    <property type="match status" value="1"/>
</dbReference>
<dbReference type="InterPro" id="IPR025887">
    <property type="entry name" value="Glyco_hydro_31_N_dom"/>
</dbReference>
<dbReference type="AlphaFoldDB" id="A0A415N6W9"/>
<dbReference type="SUPFAM" id="SSF51011">
    <property type="entry name" value="Glycosyl hydrolase domain"/>
    <property type="match status" value="1"/>
</dbReference>
<keyword evidence="2" id="KW-0326">Glycosidase</keyword>
<dbReference type="InterPro" id="IPR033403">
    <property type="entry name" value="DUF5110"/>
</dbReference>
<dbReference type="Gene3D" id="3.20.20.80">
    <property type="entry name" value="Glycosidases"/>
    <property type="match status" value="1"/>
</dbReference>
<name>A0A415N6W9_9BACE</name>
<dbReference type="Pfam" id="PF13802">
    <property type="entry name" value="Gal_mutarotas_2"/>
    <property type="match status" value="1"/>
</dbReference>
<dbReference type="PANTHER" id="PTHR43863:SF2">
    <property type="entry name" value="MALTASE-GLUCOAMYLASE"/>
    <property type="match status" value="1"/>
</dbReference>
<evidence type="ECO:0000256" key="3">
    <source>
        <dbReference type="SAM" id="SignalP"/>
    </source>
</evidence>
<evidence type="ECO:0000256" key="2">
    <source>
        <dbReference type="RuleBase" id="RU361185"/>
    </source>
</evidence>